<dbReference type="PROSITE" id="PS51257">
    <property type="entry name" value="PROKAR_LIPOPROTEIN"/>
    <property type="match status" value="1"/>
</dbReference>
<sequence>MLKGSTLFMVTVIALIIAVFSACLILVAFNYKLYILRNQREQIVELNCTSGVNLLLSTFSDLLYNERRAIDLYGEGNDSVFVEKDTWGIFDIGIVKAVRGDIEAMKIFQIGSRPAGMTKSAIYLVDDGNSLAVAGNTIVNGTCFLPERGVRSTQISGLNYTGIRLINGVVKRSSRKLPEISKDPVDGIIQLFKSDTATIGKKYSATYTEGLDSVFQSFLKPGLVVYKAGPLVIDKTFKGHVLIKSDTIVIVEREAHLQDVVIVAPDIIISSGFRGNLQAYATDTIALGESCILEYPSSLGIIKSEFGEEQPSITVGKGTVFSGFIFSYQPSDDIRKTLIRMDTDTKMLGQIYSDGYLELKGNVIGGVMCKKIILNTASSFYENHLLNVRIDNSSLSSEYLMPAMLETSEKKGVMKWLY</sequence>
<organism evidence="2 3">
    <name type="scientific">Ohtaekwangia kribbensis</name>
    <dbReference type="NCBI Taxonomy" id="688913"/>
    <lineage>
        <taxon>Bacteria</taxon>
        <taxon>Pseudomonadati</taxon>
        <taxon>Bacteroidota</taxon>
        <taxon>Cytophagia</taxon>
        <taxon>Cytophagales</taxon>
        <taxon>Fulvivirgaceae</taxon>
        <taxon>Ohtaekwangia</taxon>
    </lineage>
</organism>
<accession>A0ABW3K4Z5</accession>
<gene>
    <name evidence="2" type="ORF">ACFQ21_18465</name>
</gene>
<feature type="transmembrane region" description="Helical" evidence="1">
    <location>
        <begin position="6"/>
        <end position="31"/>
    </location>
</feature>
<dbReference type="RefSeq" id="WP_377580901.1">
    <property type="nucleotide sequence ID" value="NZ_JBHTKA010000007.1"/>
</dbReference>
<evidence type="ECO:0000313" key="2">
    <source>
        <dbReference type="EMBL" id="MFD1001320.1"/>
    </source>
</evidence>
<proteinExistence type="predicted"/>
<reference evidence="3" key="1">
    <citation type="journal article" date="2019" name="Int. J. Syst. Evol. Microbiol.">
        <title>The Global Catalogue of Microorganisms (GCM) 10K type strain sequencing project: providing services to taxonomists for standard genome sequencing and annotation.</title>
        <authorList>
            <consortium name="The Broad Institute Genomics Platform"/>
            <consortium name="The Broad Institute Genome Sequencing Center for Infectious Disease"/>
            <person name="Wu L."/>
            <person name="Ma J."/>
        </authorList>
    </citation>
    <scope>NUCLEOTIDE SEQUENCE [LARGE SCALE GENOMIC DNA]</scope>
    <source>
        <strain evidence="3">CCUG 58938</strain>
    </source>
</reference>
<name>A0ABW3K4Z5_9BACT</name>
<keyword evidence="1" id="KW-1133">Transmembrane helix</keyword>
<keyword evidence="1" id="KW-0812">Transmembrane</keyword>
<evidence type="ECO:0000256" key="1">
    <source>
        <dbReference type="SAM" id="Phobius"/>
    </source>
</evidence>
<comment type="caution">
    <text evidence="2">The sequence shown here is derived from an EMBL/GenBank/DDBJ whole genome shotgun (WGS) entry which is preliminary data.</text>
</comment>
<dbReference type="Proteomes" id="UP001597112">
    <property type="component" value="Unassembled WGS sequence"/>
</dbReference>
<protein>
    <submittedName>
        <fullName evidence="2">Uncharacterized protein</fullName>
    </submittedName>
</protein>
<dbReference type="EMBL" id="JBHTKA010000007">
    <property type="protein sequence ID" value="MFD1001320.1"/>
    <property type="molecule type" value="Genomic_DNA"/>
</dbReference>
<keyword evidence="1" id="KW-0472">Membrane</keyword>
<evidence type="ECO:0000313" key="3">
    <source>
        <dbReference type="Proteomes" id="UP001597112"/>
    </source>
</evidence>
<keyword evidence="3" id="KW-1185">Reference proteome</keyword>